<evidence type="ECO:0000313" key="6">
    <source>
        <dbReference type="EMBL" id="MEN3537973.1"/>
    </source>
</evidence>
<dbReference type="SUPFAM" id="SSF46689">
    <property type="entry name" value="Homeodomain-like"/>
    <property type="match status" value="1"/>
</dbReference>
<reference evidence="6 7" key="1">
    <citation type="submission" date="2024-05" db="EMBL/GenBank/DDBJ databases">
        <title>Microbispora sp.ZYX-F-249.</title>
        <authorList>
            <person name="Xie H."/>
        </authorList>
    </citation>
    <scope>NUCLEOTIDE SEQUENCE [LARGE SCALE GENOMIC DNA]</scope>
    <source>
        <strain evidence="6 7">ZYX-F-249</strain>
    </source>
</reference>
<evidence type="ECO:0000256" key="1">
    <source>
        <dbReference type="ARBA" id="ARBA00023015"/>
    </source>
</evidence>
<dbReference type="Proteomes" id="UP001447516">
    <property type="component" value="Unassembled WGS sequence"/>
</dbReference>
<dbReference type="PRINTS" id="PR00455">
    <property type="entry name" value="HTHTETR"/>
</dbReference>
<proteinExistence type="predicted"/>
<accession>A0ABV0ARV0</accession>
<dbReference type="RefSeq" id="WP_346227924.1">
    <property type="nucleotide sequence ID" value="NZ_JBDJAW010000019.1"/>
</dbReference>
<dbReference type="EMBL" id="JBDJAW010000019">
    <property type="protein sequence ID" value="MEN3537973.1"/>
    <property type="molecule type" value="Genomic_DNA"/>
</dbReference>
<dbReference type="PROSITE" id="PS50977">
    <property type="entry name" value="HTH_TETR_2"/>
    <property type="match status" value="1"/>
</dbReference>
<dbReference type="InterPro" id="IPR009057">
    <property type="entry name" value="Homeodomain-like_sf"/>
</dbReference>
<dbReference type="SUPFAM" id="SSF48498">
    <property type="entry name" value="Tetracyclin repressor-like, C-terminal domain"/>
    <property type="match status" value="1"/>
</dbReference>
<keyword evidence="3" id="KW-0804">Transcription</keyword>
<protein>
    <submittedName>
        <fullName evidence="6">TetR/AcrR family transcriptional regulator</fullName>
    </submittedName>
</protein>
<evidence type="ECO:0000259" key="5">
    <source>
        <dbReference type="PROSITE" id="PS50977"/>
    </source>
</evidence>
<sequence length="206" mass="22132">MDGTRRVRMDGDEARRRILDAAERLFYARGIQAVGMDQVRDAAGVSLKRLYQCYASKDTLVEAYLEHRDRRWNDALNDHLGRAGEPRERVLAVFGFLAEWFGTADFRGCSFINAFGELGPASPPVAAAARAHKSTLRARLRTLAAEAGAADPDLLADQLLLLVEGAIVAAAMGTAAGPAERARSAARALLDAATAPGHPLSAHRPS</sequence>
<evidence type="ECO:0000313" key="7">
    <source>
        <dbReference type="Proteomes" id="UP001447516"/>
    </source>
</evidence>
<dbReference type="PANTHER" id="PTHR47506">
    <property type="entry name" value="TRANSCRIPTIONAL REGULATORY PROTEIN"/>
    <property type="match status" value="1"/>
</dbReference>
<dbReference type="InterPro" id="IPR036271">
    <property type="entry name" value="Tet_transcr_reg_TetR-rel_C_sf"/>
</dbReference>
<dbReference type="Pfam" id="PF00440">
    <property type="entry name" value="TetR_N"/>
    <property type="match status" value="1"/>
</dbReference>
<evidence type="ECO:0000256" key="2">
    <source>
        <dbReference type="ARBA" id="ARBA00023125"/>
    </source>
</evidence>
<keyword evidence="2 4" id="KW-0238">DNA-binding</keyword>
<dbReference type="Pfam" id="PF16925">
    <property type="entry name" value="TetR_C_13"/>
    <property type="match status" value="1"/>
</dbReference>
<gene>
    <name evidence="6" type="ORF">AAH991_22855</name>
</gene>
<evidence type="ECO:0000256" key="4">
    <source>
        <dbReference type="PROSITE-ProRule" id="PRU00335"/>
    </source>
</evidence>
<keyword evidence="7" id="KW-1185">Reference proteome</keyword>
<comment type="caution">
    <text evidence="6">The sequence shown here is derived from an EMBL/GenBank/DDBJ whole genome shotgun (WGS) entry which is preliminary data.</text>
</comment>
<feature type="domain" description="HTH tetR-type" evidence="5">
    <location>
        <begin position="12"/>
        <end position="72"/>
    </location>
</feature>
<name>A0ABV0ARV0_9ACTN</name>
<feature type="DNA-binding region" description="H-T-H motif" evidence="4">
    <location>
        <begin position="35"/>
        <end position="54"/>
    </location>
</feature>
<dbReference type="PANTHER" id="PTHR47506:SF1">
    <property type="entry name" value="HTH-TYPE TRANSCRIPTIONAL REGULATOR YJDC"/>
    <property type="match status" value="1"/>
</dbReference>
<dbReference type="Gene3D" id="1.10.357.10">
    <property type="entry name" value="Tetracycline Repressor, domain 2"/>
    <property type="match status" value="1"/>
</dbReference>
<evidence type="ECO:0000256" key="3">
    <source>
        <dbReference type="ARBA" id="ARBA00023163"/>
    </source>
</evidence>
<dbReference type="InterPro" id="IPR001647">
    <property type="entry name" value="HTH_TetR"/>
</dbReference>
<organism evidence="6 7">
    <name type="scientific">Microbispora maris</name>
    <dbReference type="NCBI Taxonomy" id="3144104"/>
    <lineage>
        <taxon>Bacteria</taxon>
        <taxon>Bacillati</taxon>
        <taxon>Actinomycetota</taxon>
        <taxon>Actinomycetes</taxon>
        <taxon>Streptosporangiales</taxon>
        <taxon>Streptosporangiaceae</taxon>
        <taxon>Microbispora</taxon>
    </lineage>
</organism>
<keyword evidence="1" id="KW-0805">Transcription regulation</keyword>
<dbReference type="InterPro" id="IPR011075">
    <property type="entry name" value="TetR_C"/>
</dbReference>